<reference evidence="1" key="1">
    <citation type="submission" date="2023-02" db="EMBL/GenBank/DDBJ databases">
        <title>Genome of toxic invasive species Heracleum sosnowskyi carries increased number of genes despite the absence of recent whole-genome duplications.</title>
        <authorList>
            <person name="Schelkunov M."/>
            <person name="Shtratnikova V."/>
            <person name="Makarenko M."/>
            <person name="Klepikova A."/>
            <person name="Omelchenko D."/>
            <person name="Novikova G."/>
            <person name="Obukhova E."/>
            <person name="Bogdanov V."/>
            <person name="Penin A."/>
            <person name="Logacheva M."/>
        </authorList>
    </citation>
    <scope>NUCLEOTIDE SEQUENCE</scope>
    <source>
        <strain evidence="1">Hsosn_3</strain>
        <tissue evidence="1">Leaf</tissue>
    </source>
</reference>
<proteinExistence type="predicted"/>
<protein>
    <submittedName>
        <fullName evidence="1">F-box domain-containing protein</fullName>
    </submittedName>
</protein>
<dbReference type="SUPFAM" id="SSF117281">
    <property type="entry name" value="Kelch motif"/>
    <property type="match status" value="1"/>
</dbReference>
<dbReference type="InterPro" id="IPR015915">
    <property type="entry name" value="Kelch-typ_b-propeller"/>
</dbReference>
<gene>
    <name evidence="1" type="ORF">POM88_033203</name>
</gene>
<dbReference type="InterPro" id="IPR012871">
    <property type="entry name" value="DUF1668_ORYSA"/>
</dbReference>
<dbReference type="Pfam" id="PF07893">
    <property type="entry name" value="DUF1668"/>
    <property type="match status" value="1"/>
</dbReference>
<dbReference type="Gene3D" id="2.120.10.80">
    <property type="entry name" value="Kelch-type beta propeller"/>
    <property type="match status" value="1"/>
</dbReference>
<name>A0AAD8MIB3_9APIA</name>
<accession>A0AAD8MIB3</accession>
<evidence type="ECO:0000313" key="1">
    <source>
        <dbReference type="EMBL" id="KAK1377010.1"/>
    </source>
</evidence>
<dbReference type="Proteomes" id="UP001237642">
    <property type="component" value="Unassembled WGS sequence"/>
</dbReference>
<organism evidence="1 2">
    <name type="scientific">Heracleum sosnowskyi</name>
    <dbReference type="NCBI Taxonomy" id="360622"/>
    <lineage>
        <taxon>Eukaryota</taxon>
        <taxon>Viridiplantae</taxon>
        <taxon>Streptophyta</taxon>
        <taxon>Embryophyta</taxon>
        <taxon>Tracheophyta</taxon>
        <taxon>Spermatophyta</taxon>
        <taxon>Magnoliopsida</taxon>
        <taxon>eudicotyledons</taxon>
        <taxon>Gunneridae</taxon>
        <taxon>Pentapetalae</taxon>
        <taxon>asterids</taxon>
        <taxon>campanulids</taxon>
        <taxon>Apiales</taxon>
        <taxon>Apiaceae</taxon>
        <taxon>Apioideae</taxon>
        <taxon>apioid superclade</taxon>
        <taxon>Tordylieae</taxon>
        <taxon>Tordyliinae</taxon>
        <taxon>Heracleum</taxon>
    </lineage>
</organism>
<sequence length="361" mass="42116">MVLYRIDSLHGLRYDSNSTHLHHLRPLLVFPDSSEISCVKFGSKIYFFGLDYYFLDNYDPSIDHAYVYSMEEKDLMGIEPSEDNIITKFEHLLTKTKRPMHSYKWSPYCFVANNKLYVLTRWSNPWSSFEVFSPVDETWQLLPSPYTYQNMNEPVLSHLVDKEHIVYFSTCDDFFSFNLETLEWKAASNHAWCRQATLVGEMAFGFIGNFGVKHICASKPFSRGEEVMQPYLAPDRDFLEVLRSSRFTYIIEGCYTDYIVALQDSDNKQVLCIVTYGRNTNPIWDPDTTTSYLALSFFGIPGNFFTKISPVQGMDTSYAQERAIDGGVIRRYFNAEFQYTKHFTFTNSFLNTNRNTVNFFL</sequence>
<keyword evidence="2" id="KW-1185">Reference proteome</keyword>
<evidence type="ECO:0000313" key="2">
    <source>
        <dbReference type="Proteomes" id="UP001237642"/>
    </source>
</evidence>
<reference evidence="1" key="2">
    <citation type="submission" date="2023-05" db="EMBL/GenBank/DDBJ databases">
        <authorList>
            <person name="Schelkunov M.I."/>
        </authorList>
    </citation>
    <scope>NUCLEOTIDE SEQUENCE</scope>
    <source>
        <strain evidence="1">Hsosn_3</strain>
        <tissue evidence="1">Leaf</tissue>
    </source>
</reference>
<comment type="caution">
    <text evidence="1">The sequence shown here is derived from an EMBL/GenBank/DDBJ whole genome shotgun (WGS) entry which is preliminary data.</text>
</comment>
<dbReference type="EMBL" id="JAUIZM010000007">
    <property type="protein sequence ID" value="KAK1377010.1"/>
    <property type="molecule type" value="Genomic_DNA"/>
</dbReference>
<dbReference type="AlphaFoldDB" id="A0AAD8MIB3"/>